<feature type="region of interest" description="Disordered" evidence="1">
    <location>
        <begin position="271"/>
        <end position="306"/>
    </location>
</feature>
<reference evidence="3" key="1">
    <citation type="submission" date="2024-06" db="EMBL/GenBank/DDBJ databases">
        <authorList>
            <person name="Ryan C."/>
        </authorList>
    </citation>
    <scope>NUCLEOTIDE SEQUENCE [LARGE SCALE GENOMIC DNA]</scope>
</reference>
<dbReference type="PANTHER" id="PTHR33103:SF40">
    <property type="entry name" value="OS01G0153600 PROTEIN"/>
    <property type="match status" value="1"/>
</dbReference>
<evidence type="ECO:0000313" key="3">
    <source>
        <dbReference type="Proteomes" id="UP001497457"/>
    </source>
</evidence>
<feature type="region of interest" description="Disordered" evidence="1">
    <location>
        <begin position="114"/>
        <end position="161"/>
    </location>
</feature>
<accession>A0ABC8Z9Z4</accession>
<name>A0ABC8Z9Z4_9POAL</name>
<organism evidence="2 3">
    <name type="scientific">Urochloa decumbens</name>
    <dbReference type="NCBI Taxonomy" id="240449"/>
    <lineage>
        <taxon>Eukaryota</taxon>
        <taxon>Viridiplantae</taxon>
        <taxon>Streptophyta</taxon>
        <taxon>Embryophyta</taxon>
        <taxon>Tracheophyta</taxon>
        <taxon>Spermatophyta</taxon>
        <taxon>Magnoliopsida</taxon>
        <taxon>Liliopsida</taxon>
        <taxon>Poales</taxon>
        <taxon>Poaceae</taxon>
        <taxon>PACMAD clade</taxon>
        <taxon>Panicoideae</taxon>
        <taxon>Panicodae</taxon>
        <taxon>Paniceae</taxon>
        <taxon>Melinidinae</taxon>
        <taxon>Urochloa</taxon>
    </lineage>
</organism>
<reference evidence="2 3" key="2">
    <citation type="submission" date="2024-10" db="EMBL/GenBank/DDBJ databases">
        <authorList>
            <person name="Ryan C."/>
        </authorList>
    </citation>
    <scope>NUCLEOTIDE SEQUENCE [LARGE SCALE GENOMIC DNA]</scope>
</reference>
<evidence type="ECO:0000313" key="2">
    <source>
        <dbReference type="EMBL" id="CAL4958291.1"/>
    </source>
</evidence>
<feature type="compositionally biased region" description="Pro residues" evidence="1">
    <location>
        <begin position="118"/>
        <end position="136"/>
    </location>
</feature>
<dbReference type="InterPro" id="IPR007750">
    <property type="entry name" value="DUF674"/>
</dbReference>
<dbReference type="Proteomes" id="UP001497457">
    <property type="component" value="Chromosome 18b"/>
</dbReference>
<dbReference type="Pfam" id="PF05056">
    <property type="entry name" value="DUF674"/>
    <property type="match status" value="2"/>
</dbReference>
<dbReference type="PANTHER" id="PTHR33103">
    <property type="entry name" value="OS01G0153900 PROTEIN"/>
    <property type="match status" value="1"/>
</dbReference>
<sequence>MGNAAAMPSAFPAAPLATPTIKLLIAKDAQVVVLAEAGKDAVDFLLGLLVMPLAKMFSLLGIGKEKDMPLAALANLYASVHRMDPEYIQSPETRAALLNPAPAEPALAAAARGYPSLVQPPPPPSPPAHLPAPARPLPNGTCRAPSSSLLSPLPPGLSSSLKGMARPPPFNFGGGGGAYQCSDAAYLADKQEQERRGFVRGLVTYTVMDDLSLTPMSNISTIARLHALGVDYSALEERTVKIGYQEGLEILNASLRDSKTVLTDVFLAKKKEKRARTAGDKNGATSQQQEKKARNDPAAGKELATE</sequence>
<feature type="compositionally biased region" description="Low complexity" evidence="1">
    <location>
        <begin position="145"/>
        <end position="161"/>
    </location>
</feature>
<dbReference type="AlphaFoldDB" id="A0ABC8Z9Z4"/>
<evidence type="ECO:0000256" key="1">
    <source>
        <dbReference type="SAM" id="MobiDB-lite"/>
    </source>
</evidence>
<dbReference type="EMBL" id="OZ075128">
    <property type="protein sequence ID" value="CAL4958291.1"/>
    <property type="molecule type" value="Genomic_DNA"/>
</dbReference>
<protein>
    <submittedName>
        <fullName evidence="2">Uncharacterized protein</fullName>
    </submittedName>
</protein>
<proteinExistence type="predicted"/>
<gene>
    <name evidence="2" type="ORF">URODEC1_LOCUS43035</name>
</gene>
<keyword evidence="3" id="KW-1185">Reference proteome</keyword>